<gene>
    <name evidence="15 17" type="primary">trmD</name>
    <name evidence="17" type="ORF">AOLFYP35_01550</name>
</gene>
<evidence type="ECO:0000256" key="7">
    <source>
        <dbReference type="ARBA" id="ARBA00022490"/>
    </source>
</evidence>
<name>A0A6N2TZG9_9ACTO</name>
<evidence type="ECO:0000256" key="4">
    <source>
        <dbReference type="ARBA" id="ARBA00011738"/>
    </source>
</evidence>
<evidence type="ECO:0000256" key="13">
    <source>
        <dbReference type="ARBA" id="ARBA00033392"/>
    </source>
</evidence>
<comment type="subcellular location">
    <subcellularLocation>
        <location evidence="2 15">Cytoplasm</location>
    </subcellularLocation>
</comment>
<dbReference type="PROSITE" id="PS51186">
    <property type="entry name" value="GNAT"/>
    <property type="match status" value="1"/>
</dbReference>
<dbReference type="FunFam" id="3.40.1280.10:FF:000001">
    <property type="entry name" value="tRNA (guanine-N(1)-)-methyltransferase"/>
    <property type="match status" value="1"/>
</dbReference>
<evidence type="ECO:0000313" key="17">
    <source>
        <dbReference type="EMBL" id="VYT10409.1"/>
    </source>
</evidence>
<keyword evidence="8 15" id="KW-0489">Methyltransferase</keyword>
<organism evidence="17">
    <name type="scientific">Schaalia odontolytica</name>
    <dbReference type="NCBI Taxonomy" id="1660"/>
    <lineage>
        <taxon>Bacteria</taxon>
        <taxon>Bacillati</taxon>
        <taxon>Actinomycetota</taxon>
        <taxon>Actinomycetes</taxon>
        <taxon>Actinomycetales</taxon>
        <taxon>Actinomycetaceae</taxon>
        <taxon>Schaalia</taxon>
    </lineage>
</organism>
<comment type="similarity">
    <text evidence="3 15">Belongs to the RNA methyltransferase TrmD family.</text>
</comment>
<sequence>MRIDLLSIFPQYFAALDLSLMGKARQSGQLDIHVHDLRSWTHDRHRTVDDTPYGGGAGMVMRPDVWGEALDTVIGAEAGKCVLAIPTPSGIPFNQRKAEELSHFDRIIIACGRYEGIDQRVADHYRDRGIVVEEFSIGDYVLNGGEVAALVLVEAVGRLIDGVIGNPDSLVEESHSGIGLLEYPVYTKPQEWREHQVPDVLMSGDHAKIDRWRLDRSLERTAQRRPDIVARIARSSADQLSTRDREVLAENGVLMREGRVAPVEIRAARPDEAERISELASLTFPMAPPDFISEEDVQAFISDGLNPQVFEEYLADPNARCFLAESEGQLIAYTLIFLNSPKEMPRGNGKYPLDDHAAYLSKCYAREEVHGTGIAGAILEHTIRIAREEGASQIVLGTHIYNERAQRFYRKHGFKKAGRRRFRLSANTEATDVVMIRPAQS</sequence>
<dbReference type="Gene3D" id="1.10.1270.20">
    <property type="entry name" value="tRNA(m1g37)methyltransferase, domain 2"/>
    <property type="match status" value="1"/>
</dbReference>
<evidence type="ECO:0000256" key="3">
    <source>
        <dbReference type="ARBA" id="ARBA00007630"/>
    </source>
</evidence>
<keyword evidence="7 15" id="KW-0963">Cytoplasm</keyword>
<evidence type="ECO:0000256" key="15">
    <source>
        <dbReference type="HAMAP-Rule" id="MF_00605"/>
    </source>
</evidence>
<keyword evidence="11 15" id="KW-0819">tRNA processing</keyword>
<dbReference type="Gene3D" id="3.40.630.30">
    <property type="match status" value="1"/>
</dbReference>
<comment type="subunit">
    <text evidence="4 15">Homodimer.</text>
</comment>
<feature type="domain" description="N-acetyltransferase" evidence="16">
    <location>
        <begin position="263"/>
        <end position="440"/>
    </location>
</feature>
<evidence type="ECO:0000256" key="6">
    <source>
        <dbReference type="ARBA" id="ARBA00014679"/>
    </source>
</evidence>
<dbReference type="EMBL" id="CACRSM010000003">
    <property type="protein sequence ID" value="VYT10409.1"/>
    <property type="molecule type" value="Genomic_DNA"/>
</dbReference>
<evidence type="ECO:0000256" key="9">
    <source>
        <dbReference type="ARBA" id="ARBA00022679"/>
    </source>
</evidence>
<proteinExistence type="inferred from homology"/>
<dbReference type="InterPro" id="IPR002649">
    <property type="entry name" value="tRNA_m1G_MeTrfase_TrmD"/>
</dbReference>
<dbReference type="CDD" id="cd18080">
    <property type="entry name" value="TrmD-like"/>
    <property type="match status" value="1"/>
</dbReference>
<feature type="binding site" evidence="15">
    <location>
        <position position="112"/>
    </location>
    <ligand>
        <name>S-adenosyl-L-methionine</name>
        <dbReference type="ChEBI" id="CHEBI:59789"/>
    </ligand>
</feature>
<evidence type="ECO:0000256" key="2">
    <source>
        <dbReference type="ARBA" id="ARBA00004496"/>
    </source>
</evidence>
<comment type="function">
    <text evidence="1 15">Specifically methylates guanosine-37 in various tRNAs.</text>
</comment>
<dbReference type="EC" id="2.1.1.228" evidence="5 15"/>
<reference evidence="17" key="1">
    <citation type="submission" date="2019-11" db="EMBL/GenBank/DDBJ databases">
        <authorList>
            <person name="Feng L."/>
        </authorList>
    </citation>
    <scope>NUCLEOTIDE SEQUENCE</scope>
    <source>
        <strain evidence="17">AodontolyticusLFYP35</strain>
    </source>
</reference>
<dbReference type="InterPro" id="IPR029028">
    <property type="entry name" value="Alpha/beta_knot_MTases"/>
</dbReference>
<dbReference type="SUPFAM" id="SSF75217">
    <property type="entry name" value="alpha/beta knot"/>
    <property type="match status" value="1"/>
</dbReference>
<dbReference type="GO" id="GO:0052906">
    <property type="term" value="F:tRNA (guanine(37)-N1)-methyltransferase activity"/>
    <property type="evidence" value="ECO:0007669"/>
    <property type="project" value="UniProtKB-UniRule"/>
</dbReference>
<dbReference type="CDD" id="cd04301">
    <property type="entry name" value="NAT_SF"/>
    <property type="match status" value="1"/>
</dbReference>
<dbReference type="HAMAP" id="MF_00605">
    <property type="entry name" value="TrmD"/>
    <property type="match status" value="1"/>
</dbReference>
<dbReference type="NCBIfam" id="NF000648">
    <property type="entry name" value="PRK00026.1"/>
    <property type="match status" value="1"/>
</dbReference>
<evidence type="ECO:0000256" key="14">
    <source>
        <dbReference type="ARBA" id="ARBA00047783"/>
    </source>
</evidence>
<dbReference type="Pfam" id="PF00583">
    <property type="entry name" value="Acetyltransf_1"/>
    <property type="match status" value="1"/>
</dbReference>
<dbReference type="GO" id="GO:0016747">
    <property type="term" value="F:acyltransferase activity, transferring groups other than amino-acyl groups"/>
    <property type="evidence" value="ECO:0007669"/>
    <property type="project" value="InterPro"/>
</dbReference>
<dbReference type="Pfam" id="PF01746">
    <property type="entry name" value="tRNA_m1G_MT"/>
    <property type="match status" value="1"/>
</dbReference>
<evidence type="ECO:0000256" key="12">
    <source>
        <dbReference type="ARBA" id="ARBA00029736"/>
    </source>
</evidence>
<dbReference type="PANTHER" id="PTHR46417:SF1">
    <property type="entry name" value="TRNA (GUANINE-N(1)-)-METHYLTRANSFERASE"/>
    <property type="match status" value="1"/>
</dbReference>
<keyword evidence="9 15" id="KW-0808">Transferase</keyword>
<dbReference type="InterPro" id="IPR016181">
    <property type="entry name" value="Acyl_CoA_acyltransferase"/>
</dbReference>
<dbReference type="AlphaFoldDB" id="A0A6N2TZG9"/>
<dbReference type="PANTHER" id="PTHR46417">
    <property type="entry name" value="TRNA (GUANINE-N(1)-)-METHYLTRANSFERASE"/>
    <property type="match status" value="1"/>
</dbReference>
<evidence type="ECO:0000256" key="10">
    <source>
        <dbReference type="ARBA" id="ARBA00022691"/>
    </source>
</evidence>
<evidence type="ECO:0000256" key="1">
    <source>
        <dbReference type="ARBA" id="ARBA00002634"/>
    </source>
</evidence>
<evidence type="ECO:0000259" key="16">
    <source>
        <dbReference type="PROSITE" id="PS51186"/>
    </source>
</evidence>
<evidence type="ECO:0000256" key="11">
    <source>
        <dbReference type="ARBA" id="ARBA00022694"/>
    </source>
</evidence>
<accession>A0A6N2TZG9</accession>
<dbReference type="InterPro" id="IPR016009">
    <property type="entry name" value="tRNA_MeTrfase_TRMD/TRM10"/>
</dbReference>
<evidence type="ECO:0000256" key="8">
    <source>
        <dbReference type="ARBA" id="ARBA00022603"/>
    </source>
</evidence>
<dbReference type="InterPro" id="IPR029026">
    <property type="entry name" value="tRNA_m1G_MTases_N"/>
</dbReference>
<protein>
    <recommendedName>
        <fullName evidence="6 15">tRNA (guanine-N(1)-)-methyltransferase</fullName>
        <ecNumber evidence="5 15">2.1.1.228</ecNumber>
    </recommendedName>
    <alternativeName>
        <fullName evidence="12 15">M1G-methyltransferase</fullName>
    </alternativeName>
    <alternativeName>
        <fullName evidence="13 15">tRNA [GM37] methyltransferase</fullName>
    </alternativeName>
</protein>
<dbReference type="InterPro" id="IPR023148">
    <property type="entry name" value="tRNA_m1G_MeTrfase_C_sf"/>
</dbReference>
<dbReference type="Gene3D" id="3.40.1280.10">
    <property type="match status" value="1"/>
</dbReference>
<dbReference type="NCBIfam" id="TIGR00088">
    <property type="entry name" value="trmD"/>
    <property type="match status" value="1"/>
</dbReference>
<dbReference type="GO" id="GO:0002939">
    <property type="term" value="P:tRNA N1-guanine methylation"/>
    <property type="evidence" value="ECO:0007669"/>
    <property type="project" value="TreeGrafter"/>
</dbReference>
<dbReference type="InterPro" id="IPR000182">
    <property type="entry name" value="GNAT_dom"/>
</dbReference>
<comment type="catalytic activity">
    <reaction evidence="14 15">
        <text>guanosine(37) in tRNA + S-adenosyl-L-methionine = N(1)-methylguanosine(37) in tRNA + S-adenosyl-L-homocysteine + H(+)</text>
        <dbReference type="Rhea" id="RHEA:36899"/>
        <dbReference type="Rhea" id="RHEA-COMP:10145"/>
        <dbReference type="Rhea" id="RHEA-COMP:10147"/>
        <dbReference type="ChEBI" id="CHEBI:15378"/>
        <dbReference type="ChEBI" id="CHEBI:57856"/>
        <dbReference type="ChEBI" id="CHEBI:59789"/>
        <dbReference type="ChEBI" id="CHEBI:73542"/>
        <dbReference type="ChEBI" id="CHEBI:74269"/>
        <dbReference type="EC" id="2.1.1.228"/>
    </reaction>
</comment>
<feature type="binding site" evidence="15">
    <location>
        <begin position="137"/>
        <end position="142"/>
    </location>
    <ligand>
        <name>S-adenosyl-L-methionine</name>
        <dbReference type="ChEBI" id="CHEBI:59789"/>
    </ligand>
</feature>
<keyword evidence="10 15" id="KW-0949">S-adenosyl-L-methionine</keyword>
<dbReference type="GO" id="GO:0005829">
    <property type="term" value="C:cytosol"/>
    <property type="evidence" value="ECO:0007669"/>
    <property type="project" value="TreeGrafter"/>
</dbReference>
<dbReference type="SUPFAM" id="SSF55729">
    <property type="entry name" value="Acyl-CoA N-acyltransferases (Nat)"/>
    <property type="match status" value="1"/>
</dbReference>
<evidence type="ECO:0000256" key="5">
    <source>
        <dbReference type="ARBA" id="ARBA00012807"/>
    </source>
</evidence>